<comment type="caution">
    <text evidence="4">The sequence shown here is derived from an EMBL/GenBank/DDBJ whole genome shotgun (WGS) entry which is preliminary data.</text>
</comment>
<feature type="compositionally biased region" description="Low complexity" evidence="2">
    <location>
        <begin position="186"/>
        <end position="199"/>
    </location>
</feature>
<gene>
    <name evidence="4" type="ORF">ACFO0B_21495</name>
</gene>
<dbReference type="Proteomes" id="UP001595696">
    <property type="component" value="Unassembled WGS sequence"/>
</dbReference>
<feature type="region of interest" description="Disordered" evidence="2">
    <location>
        <begin position="186"/>
        <end position="205"/>
    </location>
</feature>
<comment type="similarity">
    <text evidence="1">Belongs to the mycobacterial PPE family.</text>
</comment>
<dbReference type="Gene3D" id="1.20.1260.20">
    <property type="entry name" value="PPE superfamily"/>
    <property type="match status" value="1"/>
</dbReference>
<dbReference type="Pfam" id="PF00823">
    <property type="entry name" value="PPE"/>
    <property type="match status" value="1"/>
</dbReference>
<evidence type="ECO:0000313" key="4">
    <source>
        <dbReference type="EMBL" id="MFC3964566.1"/>
    </source>
</evidence>
<evidence type="ECO:0000259" key="3">
    <source>
        <dbReference type="Pfam" id="PF00823"/>
    </source>
</evidence>
<proteinExistence type="inferred from homology"/>
<dbReference type="RefSeq" id="WP_378614320.1">
    <property type="nucleotide sequence ID" value="NZ_JBHSAX010000017.1"/>
</dbReference>
<name>A0ABV8DYG0_9NOCA</name>
<sequence length="325" mass="32889">MIEPPQPGFTGVVWEAREPDRLARELTTGAGAVPLAEAGAAWADLAGTFGAAVLEYEQIVQRMRGAWRSGTSRAVLDRVATLRDWLIDASAAAGSNALRAQTQAAAHELARLTMPNAADIAAIREVQRTLEQMTAAMGAPIRAIAAQTDEDADVAKAAASRVMRTYEAATEPLAVPWSQQQPPVLASPAALAAEQGGAPRPAPSTPVVPVAAPGFGGFGGVGIAPVPRVKTAYQVRLPIEGSTTETVETVVSQPVPSSQGGVPLVPGALGGAAAAQSAEEEYQARAAEVSADLLGQDIGIVSAPAVLGAPEPPPAAGPMATGGAA</sequence>
<evidence type="ECO:0000256" key="2">
    <source>
        <dbReference type="SAM" id="MobiDB-lite"/>
    </source>
</evidence>
<dbReference type="InterPro" id="IPR038332">
    <property type="entry name" value="PPE_sf"/>
</dbReference>
<keyword evidence="5" id="KW-1185">Reference proteome</keyword>
<evidence type="ECO:0000256" key="1">
    <source>
        <dbReference type="ARBA" id="ARBA00010652"/>
    </source>
</evidence>
<accession>A0ABV8DYG0</accession>
<dbReference type="EMBL" id="JBHSAX010000017">
    <property type="protein sequence ID" value="MFC3964566.1"/>
    <property type="molecule type" value="Genomic_DNA"/>
</dbReference>
<feature type="domain" description="PPE" evidence="3">
    <location>
        <begin position="14"/>
        <end position="175"/>
    </location>
</feature>
<protein>
    <submittedName>
        <fullName evidence="4">PPE domain-containing protein</fullName>
    </submittedName>
</protein>
<dbReference type="SUPFAM" id="SSF140459">
    <property type="entry name" value="PE/PPE dimer-like"/>
    <property type="match status" value="1"/>
</dbReference>
<reference evidence="5" key="1">
    <citation type="journal article" date="2019" name="Int. J. Syst. Evol. Microbiol.">
        <title>The Global Catalogue of Microorganisms (GCM) 10K type strain sequencing project: providing services to taxonomists for standard genome sequencing and annotation.</title>
        <authorList>
            <consortium name="The Broad Institute Genomics Platform"/>
            <consortium name="The Broad Institute Genome Sequencing Center for Infectious Disease"/>
            <person name="Wu L."/>
            <person name="Ma J."/>
        </authorList>
    </citation>
    <scope>NUCLEOTIDE SEQUENCE [LARGE SCALE GENOMIC DNA]</scope>
    <source>
        <strain evidence="5">CGMCC 4.7330</strain>
    </source>
</reference>
<dbReference type="InterPro" id="IPR000030">
    <property type="entry name" value="PPE_dom"/>
</dbReference>
<organism evidence="4 5">
    <name type="scientific">Nocardia jiangsuensis</name>
    <dbReference type="NCBI Taxonomy" id="1691563"/>
    <lineage>
        <taxon>Bacteria</taxon>
        <taxon>Bacillati</taxon>
        <taxon>Actinomycetota</taxon>
        <taxon>Actinomycetes</taxon>
        <taxon>Mycobacteriales</taxon>
        <taxon>Nocardiaceae</taxon>
        <taxon>Nocardia</taxon>
    </lineage>
</organism>
<evidence type="ECO:0000313" key="5">
    <source>
        <dbReference type="Proteomes" id="UP001595696"/>
    </source>
</evidence>